<gene>
    <name evidence="4" type="ORF">TDIB3V08_LOCUS6030</name>
</gene>
<protein>
    <recommendedName>
        <fullName evidence="2">Allantoate amidinohydrolase</fullName>
    </recommendedName>
</protein>
<sequence length="487" mass="54873">MLVIQLGEYLLLVIQLGEYLMLVIQLGEYLLLAIQLGVPGVVRGVHIDTAHFTGNYVPQISIQAAVLKEEEKRNIPLRVSCMGTCATEYNLKQVEKLRSQTWQEIVPMVPLKAGYKETRHHYFPTLKSDKMWTHVRLNLYPDGGIARLRLFGEAILDRTLLNSSQEKPPPVHPTEIRTSISSSSAVELNTTSALANYATEAGIRTLDTCNNEKKDIPSGSKGTKKKQWYLRKVPSSLTDFVSHHMVMSSSISQNVWQVGENTNTEDNYGFMEMYDKEEEQHNESSGFADLAIAVNLTRLTTLIQPPMRAPGFRKRRSSPQKPCEMILDLVSMVNGGVCEDYSNAHYGHPRNIIRPNEGVGMSDGWETARRLDRPPIIQVSPEGFLQLPGFEWAVFRLGAPGVIHRIEVDTKHFKGNYPDTVRLEGKLGPQAKWIKLLSKTKLSMDKLHVYKELDNKGPFSHVRVIIAPDGGISRLRIWGSVFTNQLM</sequence>
<dbReference type="EMBL" id="OA567040">
    <property type="protein sequence ID" value="CAD7199786.1"/>
    <property type="molecule type" value="Genomic_DNA"/>
</dbReference>
<dbReference type="GO" id="GO:0004037">
    <property type="term" value="F:allantoicase activity"/>
    <property type="evidence" value="ECO:0007669"/>
    <property type="project" value="InterPro"/>
</dbReference>
<evidence type="ECO:0000256" key="1">
    <source>
        <dbReference type="ARBA" id="ARBA00009242"/>
    </source>
</evidence>
<feature type="domain" description="Allantoicase" evidence="3">
    <location>
        <begin position="33"/>
        <end position="154"/>
    </location>
</feature>
<dbReference type="FunFam" id="2.60.120.260:FF:000077">
    <property type="entry name" value="Probable allantoicase"/>
    <property type="match status" value="1"/>
</dbReference>
<dbReference type="SUPFAM" id="SSF49785">
    <property type="entry name" value="Galactose-binding domain-like"/>
    <property type="match status" value="2"/>
</dbReference>
<dbReference type="PANTHER" id="PTHR12045:SF3">
    <property type="entry name" value="INACTIVE ALLANTOICASE-RELATED"/>
    <property type="match status" value="1"/>
</dbReference>
<comment type="similarity">
    <text evidence="1">Belongs to the allantoicase family.</text>
</comment>
<dbReference type="PANTHER" id="PTHR12045">
    <property type="entry name" value="ALLANTOICASE"/>
    <property type="match status" value="1"/>
</dbReference>
<feature type="domain" description="Allantoicase" evidence="3">
    <location>
        <begin position="335"/>
        <end position="481"/>
    </location>
</feature>
<dbReference type="Gene3D" id="2.60.120.260">
    <property type="entry name" value="Galactose-binding domain-like"/>
    <property type="match status" value="2"/>
</dbReference>
<dbReference type="Pfam" id="PF03561">
    <property type="entry name" value="Allantoicase"/>
    <property type="match status" value="2"/>
</dbReference>
<dbReference type="InterPro" id="IPR008979">
    <property type="entry name" value="Galactose-bd-like_sf"/>
</dbReference>
<dbReference type="AlphaFoldDB" id="A0A7R8Z810"/>
<evidence type="ECO:0000313" key="4">
    <source>
        <dbReference type="EMBL" id="CAD7199786.1"/>
    </source>
</evidence>
<dbReference type="GO" id="GO:0000256">
    <property type="term" value="P:allantoin catabolic process"/>
    <property type="evidence" value="ECO:0007669"/>
    <property type="project" value="InterPro"/>
</dbReference>
<evidence type="ECO:0000259" key="3">
    <source>
        <dbReference type="Pfam" id="PF03561"/>
    </source>
</evidence>
<accession>A0A7R8Z810</accession>
<dbReference type="InterPro" id="IPR005164">
    <property type="entry name" value="Allantoicase"/>
</dbReference>
<proteinExistence type="inferred from homology"/>
<organism evidence="4">
    <name type="scientific">Timema douglasi</name>
    <name type="common">Walking stick</name>
    <dbReference type="NCBI Taxonomy" id="61478"/>
    <lineage>
        <taxon>Eukaryota</taxon>
        <taxon>Metazoa</taxon>
        <taxon>Ecdysozoa</taxon>
        <taxon>Arthropoda</taxon>
        <taxon>Hexapoda</taxon>
        <taxon>Insecta</taxon>
        <taxon>Pterygota</taxon>
        <taxon>Neoptera</taxon>
        <taxon>Polyneoptera</taxon>
        <taxon>Phasmatodea</taxon>
        <taxon>Timematodea</taxon>
        <taxon>Timematoidea</taxon>
        <taxon>Timematidae</taxon>
        <taxon>Timema</taxon>
    </lineage>
</organism>
<reference evidence="4" key="1">
    <citation type="submission" date="2020-11" db="EMBL/GenBank/DDBJ databases">
        <authorList>
            <person name="Tran Van P."/>
        </authorList>
    </citation>
    <scope>NUCLEOTIDE SEQUENCE</scope>
</reference>
<evidence type="ECO:0000256" key="2">
    <source>
        <dbReference type="ARBA" id="ARBA00031078"/>
    </source>
</evidence>
<dbReference type="InterPro" id="IPR015908">
    <property type="entry name" value="Allantoicase_dom"/>
</dbReference>
<name>A0A7R8Z810_TIMDO</name>